<proteinExistence type="inferred from homology"/>
<feature type="repeat" description="PPR" evidence="3">
    <location>
        <begin position="314"/>
        <end position="348"/>
    </location>
</feature>
<evidence type="ECO:0000256" key="1">
    <source>
        <dbReference type="ARBA" id="ARBA00007626"/>
    </source>
</evidence>
<dbReference type="GO" id="GO:0007005">
    <property type="term" value="P:mitochondrion organization"/>
    <property type="evidence" value="ECO:0007669"/>
    <property type="project" value="TreeGrafter"/>
</dbReference>
<dbReference type="InterPro" id="IPR002885">
    <property type="entry name" value="PPR_rpt"/>
</dbReference>
<evidence type="ECO:0000256" key="3">
    <source>
        <dbReference type="PROSITE-ProRule" id="PRU00708"/>
    </source>
</evidence>
<dbReference type="NCBIfam" id="TIGR00756">
    <property type="entry name" value="PPR"/>
    <property type="match status" value="4"/>
</dbReference>
<dbReference type="PANTHER" id="PTHR47934">
    <property type="entry name" value="PENTATRICOPEPTIDE REPEAT-CONTAINING PROTEIN PET309, MITOCHONDRIAL"/>
    <property type="match status" value="1"/>
</dbReference>
<dbReference type="EMBL" id="JAAARO010000005">
    <property type="protein sequence ID" value="KAF5747415.1"/>
    <property type="molecule type" value="Genomic_DNA"/>
</dbReference>
<dbReference type="Proteomes" id="UP000593562">
    <property type="component" value="Unassembled WGS sequence"/>
</dbReference>
<dbReference type="InterPro" id="IPR011990">
    <property type="entry name" value="TPR-like_helical_dom_sf"/>
</dbReference>
<reference evidence="4 5" key="1">
    <citation type="journal article" date="2020" name="Nat. Commun.">
        <title>Genome of Tripterygium wilfordii and identification of cytochrome P450 involved in triptolide biosynthesis.</title>
        <authorList>
            <person name="Tu L."/>
            <person name="Su P."/>
            <person name="Zhang Z."/>
            <person name="Gao L."/>
            <person name="Wang J."/>
            <person name="Hu T."/>
            <person name="Zhou J."/>
            <person name="Zhang Y."/>
            <person name="Zhao Y."/>
            <person name="Liu Y."/>
            <person name="Song Y."/>
            <person name="Tong Y."/>
            <person name="Lu Y."/>
            <person name="Yang J."/>
            <person name="Xu C."/>
            <person name="Jia M."/>
            <person name="Peters R.J."/>
            <person name="Huang L."/>
            <person name="Gao W."/>
        </authorList>
    </citation>
    <scope>NUCLEOTIDE SEQUENCE [LARGE SCALE GENOMIC DNA]</scope>
    <source>
        <strain evidence="5">cv. XIE 37</strain>
        <tissue evidence="4">Leaf</tissue>
    </source>
</reference>
<dbReference type="Pfam" id="PF13812">
    <property type="entry name" value="PPR_3"/>
    <property type="match status" value="1"/>
</dbReference>
<dbReference type="PROSITE" id="PS51375">
    <property type="entry name" value="PPR"/>
    <property type="match status" value="3"/>
</dbReference>
<evidence type="ECO:0000313" key="5">
    <source>
        <dbReference type="Proteomes" id="UP000593562"/>
    </source>
</evidence>
<sequence>MASFCRNPRLLARKGIASAAFCTHNAPPFPSFRAAKAAIVSESDPEKLAQLFEQSAHFPNFCRHRPIFHLSVRRLARAGRSDLVNRVIQTQIDTPTFAKSEGFWIRLMMLYSSAGMVEQSLQTLHYISEKRYFDFTEKSLCAILTVYLNNGMFERVHELFDNMPKKLGVTPGVVSYNLVLKTLVKENRIESAREWIEKMENDVNIKPCIQSYNILLGAYIKEGARSGFDGLVKELLKKGLECNSTTYNLRISRFCKDKECVRARKMLEEMISKDVKPNSASYNSVIDGFCRAGDFESAKKVLERMLADGYVLPSSFTYYTLMRSMVKEGEFDSALDVCKEIIKRKWIPPFEAMEGLVNGLVKMSRSAEAKEIIEKMKKRLRGTAVESWEKIEAAVPL</sequence>
<dbReference type="InterPro" id="IPR051114">
    <property type="entry name" value="Mito_RNA_Proc_CCM1"/>
</dbReference>
<comment type="similarity">
    <text evidence="1">Belongs to the PPR family. P subfamily.</text>
</comment>
<dbReference type="Pfam" id="PF13041">
    <property type="entry name" value="PPR_2"/>
    <property type="match status" value="1"/>
</dbReference>
<organism evidence="4 5">
    <name type="scientific">Tripterygium wilfordii</name>
    <name type="common">Thunder God vine</name>
    <dbReference type="NCBI Taxonomy" id="458696"/>
    <lineage>
        <taxon>Eukaryota</taxon>
        <taxon>Viridiplantae</taxon>
        <taxon>Streptophyta</taxon>
        <taxon>Embryophyta</taxon>
        <taxon>Tracheophyta</taxon>
        <taxon>Spermatophyta</taxon>
        <taxon>Magnoliopsida</taxon>
        <taxon>eudicotyledons</taxon>
        <taxon>Gunneridae</taxon>
        <taxon>Pentapetalae</taxon>
        <taxon>rosids</taxon>
        <taxon>fabids</taxon>
        <taxon>Celastrales</taxon>
        <taxon>Celastraceae</taxon>
        <taxon>Tripterygium</taxon>
    </lineage>
</organism>
<feature type="repeat" description="PPR" evidence="3">
    <location>
        <begin position="243"/>
        <end position="277"/>
    </location>
</feature>
<protein>
    <submittedName>
        <fullName evidence="4">Pentatricopeptide repeat-containing protein</fullName>
    </submittedName>
</protein>
<dbReference type="GO" id="GO:0006396">
    <property type="term" value="P:RNA processing"/>
    <property type="evidence" value="ECO:0007669"/>
    <property type="project" value="TreeGrafter"/>
</dbReference>
<keyword evidence="5" id="KW-1185">Reference proteome</keyword>
<comment type="caution">
    <text evidence="4">The sequence shown here is derived from an EMBL/GenBank/DDBJ whole genome shotgun (WGS) entry which is preliminary data.</text>
</comment>
<feature type="repeat" description="PPR" evidence="3">
    <location>
        <begin position="278"/>
        <end position="312"/>
    </location>
</feature>
<dbReference type="GO" id="GO:0003729">
    <property type="term" value="F:mRNA binding"/>
    <property type="evidence" value="ECO:0007669"/>
    <property type="project" value="TreeGrafter"/>
</dbReference>
<dbReference type="SUPFAM" id="SSF48452">
    <property type="entry name" value="TPR-like"/>
    <property type="match status" value="1"/>
</dbReference>
<dbReference type="Pfam" id="PF01535">
    <property type="entry name" value="PPR"/>
    <property type="match status" value="2"/>
</dbReference>
<gene>
    <name evidence="4" type="ORF">HS088_TW05G00136</name>
</gene>
<dbReference type="InParanoid" id="A0A7J7DM27"/>
<evidence type="ECO:0000256" key="2">
    <source>
        <dbReference type="ARBA" id="ARBA00022737"/>
    </source>
</evidence>
<name>A0A7J7DM27_TRIWF</name>
<evidence type="ECO:0000313" key="4">
    <source>
        <dbReference type="EMBL" id="KAF5747415.1"/>
    </source>
</evidence>
<dbReference type="Gene3D" id="1.25.40.10">
    <property type="entry name" value="Tetratricopeptide repeat domain"/>
    <property type="match status" value="2"/>
</dbReference>
<keyword evidence="2" id="KW-0677">Repeat</keyword>
<dbReference type="OrthoDB" id="185373at2759"/>
<accession>A0A7J7DM27</accession>
<dbReference type="AlphaFoldDB" id="A0A7J7DM27"/>
<dbReference type="GO" id="GO:0005739">
    <property type="term" value="C:mitochondrion"/>
    <property type="evidence" value="ECO:0007669"/>
    <property type="project" value="TreeGrafter"/>
</dbReference>
<dbReference type="PANTHER" id="PTHR47934:SF24">
    <property type="entry name" value="PENTACOTRIPEPTIDE-REPEAT REGION OF PRORP DOMAIN-CONTAINING PROTEIN"/>
    <property type="match status" value="1"/>
</dbReference>